<feature type="region of interest" description="Disordered" evidence="1">
    <location>
        <begin position="368"/>
        <end position="412"/>
    </location>
</feature>
<gene>
    <name evidence="2" type="ORF">CK203_077486</name>
</gene>
<accession>A0A438DT54</accession>
<reference evidence="2 3" key="1">
    <citation type="journal article" date="2018" name="PLoS Genet.">
        <title>Population sequencing reveals clonal diversity and ancestral inbreeding in the grapevine cultivar Chardonnay.</title>
        <authorList>
            <person name="Roach M.J."/>
            <person name="Johnson D.L."/>
            <person name="Bohlmann J."/>
            <person name="van Vuuren H.J."/>
            <person name="Jones S.J."/>
            <person name="Pretorius I.S."/>
            <person name="Schmidt S.A."/>
            <person name="Borneman A.R."/>
        </authorList>
    </citation>
    <scope>NUCLEOTIDE SEQUENCE [LARGE SCALE GENOMIC DNA]</scope>
    <source>
        <strain evidence="3">cv. Chardonnay</strain>
        <tissue evidence="2">Leaf</tissue>
    </source>
</reference>
<feature type="region of interest" description="Disordered" evidence="1">
    <location>
        <begin position="484"/>
        <end position="514"/>
    </location>
</feature>
<feature type="compositionally biased region" description="Basic and acidic residues" evidence="1">
    <location>
        <begin position="368"/>
        <end position="377"/>
    </location>
</feature>
<dbReference type="AlphaFoldDB" id="A0A438DT54"/>
<dbReference type="SUPFAM" id="SSF56219">
    <property type="entry name" value="DNase I-like"/>
    <property type="match status" value="1"/>
</dbReference>
<organism evidence="2 3">
    <name type="scientific">Vitis vinifera</name>
    <name type="common">Grape</name>
    <dbReference type="NCBI Taxonomy" id="29760"/>
    <lineage>
        <taxon>Eukaryota</taxon>
        <taxon>Viridiplantae</taxon>
        <taxon>Streptophyta</taxon>
        <taxon>Embryophyta</taxon>
        <taxon>Tracheophyta</taxon>
        <taxon>Spermatophyta</taxon>
        <taxon>Magnoliopsida</taxon>
        <taxon>eudicotyledons</taxon>
        <taxon>Gunneridae</taxon>
        <taxon>Pentapetalae</taxon>
        <taxon>rosids</taxon>
        <taxon>Vitales</taxon>
        <taxon>Vitaceae</taxon>
        <taxon>Viteae</taxon>
        <taxon>Vitis</taxon>
    </lineage>
</organism>
<sequence length="787" mass="88563">MMSKVEDGKLYGSKALARMMGMRGMISINPFSTFKGVFFVDSVESQVRGRLVSRGIVFRLRKWSPRENIVVLGKFRRDWIELRGLPFHLWNENQLRFIMKNWGKVTEVDRDTLKLIDLSKVTSEGGNESKCGVVAVGGDRWCLGFGEEELDWLLEHLKKVVELEASRGRRFLQSKTCLFKFVRASKEMFKESQVSKGMYREGGPMQMWKIYCEDDGYERNCICNPYFRLQGVFFRGFCKESSLVSISREFNSERRAVALRRWSPKENSVVFGKFRKEVGKLTKVVKESLKFVDLSKVKLWVEMLPNVVLPALLEVEDGAWSFTVAISVTGEAEGDDLLRPESTRSKDELMSAGGCVFQRPKNVEGLRATARDNECHNWRPRHRSHSRSSNSKSASKVEKGRGGSLLGPTAGSIIGPTKPDAFFKARSAKAQFAEKCFGLLAGPVHEIEASSSNGGLAAPSSSKLLRSGSSANEVMPIVHSQELSKLKGPSVSTRRNARSWPPSLKKPPKISPGRQREMKDFALQFGKQVCPPFSAFSEQCGPFSNSPVVELSRRGGVSCSEGVAFPLETSNRNFKDCYFPRESLSNPEELCVSGKASSPEPEPPTLLLEGFQVEGLTPRKMVKVQSVLESLRIRIVRDNGKGAEVESKSTLLRIRYISEGRGKMTLEPEERIEGFQVLKVQMLMLQETNRVIWDRRFVSSVWKDRSLEWAALLACGASGRIVILWDSNKFKCIEKVVGSFSVTVELNFGEEGSFWLTSVYGPNKPLWRKDFWLELQDLYGLTFPSGV</sequence>
<name>A0A438DT54_VITVI</name>
<dbReference type="EMBL" id="QGNW01001503">
    <property type="protein sequence ID" value="RVW38653.1"/>
    <property type="molecule type" value="Genomic_DNA"/>
</dbReference>
<evidence type="ECO:0000256" key="1">
    <source>
        <dbReference type="SAM" id="MobiDB-lite"/>
    </source>
</evidence>
<dbReference type="InterPro" id="IPR036691">
    <property type="entry name" value="Endo/exonu/phosph_ase_sf"/>
</dbReference>
<evidence type="ECO:0000313" key="3">
    <source>
        <dbReference type="Proteomes" id="UP000288805"/>
    </source>
</evidence>
<comment type="caution">
    <text evidence="2">The sequence shown here is derived from an EMBL/GenBank/DDBJ whole genome shotgun (WGS) entry which is preliminary data.</text>
</comment>
<proteinExistence type="predicted"/>
<evidence type="ECO:0000313" key="2">
    <source>
        <dbReference type="EMBL" id="RVW38653.1"/>
    </source>
</evidence>
<protein>
    <submittedName>
        <fullName evidence="2">Uncharacterized protein</fullName>
    </submittedName>
</protein>
<dbReference type="Proteomes" id="UP000288805">
    <property type="component" value="Unassembled WGS sequence"/>
</dbReference>